<name>A0ABR2BD51_9ROSI</name>
<proteinExistence type="predicted"/>
<dbReference type="Proteomes" id="UP001472677">
    <property type="component" value="Unassembled WGS sequence"/>
</dbReference>
<evidence type="ECO:0000313" key="2">
    <source>
        <dbReference type="Proteomes" id="UP001472677"/>
    </source>
</evidence>
<comment type="caution">
    <text evidence="1">The sequence shown here is derived from an EMBL/GenBank/DDBJ whole genome shotgun (WGS) entry which is preliminary data.</text>
</comment>
<keyword evidence="2" id="KW-1185">Reference proteome</keyword>
<organism evidence="1 2">
    <name type="scientific">Hibiscus sabdariffa</name>
    <name type="common">roselle</name>
    <dbReference type="NCBI Taxonomy" id="183260"/>
    <lineage>
        <taxon>Eukaryota</taxon>
        <taxon>Viridiplantae</taxon>
        <taxon>Streptophyta</taxon>
        <taxon>Embryophyta</taxon>
        <taxon>Tracheophyta</taxon>
        <taxon>Spermatophyta</taxon>
        <taxon>Magnoliopsida</taxon>
        <taxon>eudicotyledons</taxon>
        <taxon>Gunneridae</taxon>
        <taxon>Pentapetalae</taxon>
        <taxon>rosids</taxon>
        <taxon>malvids</taxon>
        <taxon>Malvales</taxon>
        <taxon>Malvaceae</taxon>
        <taxon>Malvoideae</taxon>
        <taxon>Hibiscus</taxon>
    </lineage>
</organism>
<accession>A0ABR2BD51</accession>
<sequence>MESAPVNVRELLRHDKDRGRIGHDIPIVGAKILSHLFSLLGLCFHGTPCLVFNIEEHLLLQSPPYPFSSFFNNKVSTCSISESASPKL</sequence>
<gene>
    <name evidence="1" type="ORF">V6N12_058055</name>
</gene>
<protein>
    <submittedName>
        <fullName evidence="1">Uncharacterized protein</fullName>
    </submittedName>
</protein>
<dbReference type="EMBL" id="JBBPBM010000133">
    <property type="protein sequence ID" value="KAK8504959.1"/>
    <property type="molecule type" value="Genomic_DNA"/>
</dbReference>
<reference evidence="1 2" key="1">
    <citation type="journal article" date="2024" name="G3 (Bethesda)">
        <title>Genome assembly of Hibiscus sabdariffa L. provides insights into metabolisms of medicinal natural products.</title>
        <authorList>
            <person name="Kim T."/>
        </authorList>
    </citation>
    <scope>NUCLEOTIDE SEQUENCE [LARGE SCALE GENOMIC DNA]</scope>
    <source>
        <strain evidence="1">TK-2024</strain>
        <tissue evidence="1">Old leaves</tissue>
    </source>
</reference>
<evidence type="ECO:0000313" key="1">
    <source>
        <dbReference type="EMBL" id="KAK8504959.1"/>
    </source>
</evidence>